<gene>
    <name evidence="2" type="ORF">JCM21738_4072</name>
</gene>
<evidence type="ECO:0000259" key="1">
    <source>
        <dbReference type="PROSITE" id="PS50943"/>
    </source>
</evidence>
<proteinExistence type="predicted"/>
<dbReference type="Pfam" id="PF01381">
    <property type="entry name" value="HTH_3"/>
    <property type="match status" value="1"/>
</dbReference>
<name>W4RTD2_9BACI</name>
<dbReference type="EMBL" id="BAUW01000064">
    <property type="protein sequence ID" value="GAE47123.1"/>
    <property type="molecule type" value="Genomic_DNA"/>
</dbReference>
<dbReference type="InterPro" id="IPR001387">
    <property type="entry name" value="Cro/C1-type_HTH"/>
</dbReference>
<comment type="caution">
    <text evidence="2">The sequence shown here is derived from an EMBL/GenBank/DDBJ whole genome shotgun (WGS) entry which is preliminary data.</text>
</comment>
<dbReference type="CDD" id="cd00093">
    <property type="entry name" value="HTH_XRE"/>
    <property type="match status" value="1"/>
</dbReference>
<dbReference type="InterPro" id="IPR010982">
    <property type="entry name" value="Lambda_DNA-bd_dom_sf"/>
</dbReference>
<dbReference type="SUPFAM" id="SSF47413">
    <property type="entry name" value="lambda repressor-like DNA-binding domains"/>
    <property type="match status" value="1"/>
</dbReference>
<dbReference type="GO" id="GO:0003677">
    <property type="term" value="F:DNA binding"/>
    <property type="evidence" value="ECO:0007669"/>
    <property type="project" value="InterPro"/>
</dbReference>
<feature type="domain" description="HTH cro/C1-type" evidence="1">
    <location>
        <begin position="11"/>
        <end position="46"/>
    </location>
</feature>
<organism evidence="2 3">
    <name type="scientific">Mesobacillus boroniphilus JCM 21738</name>
    <dbReference type="NCBI Taxonomy" id="1294265"/>
    <lineage>
        <taxon>Bacteria</taxon>
        <taxon>Bacillati</taxon>
        <taxon>Bacillota</taxon>
        <taxon>Bacilli</taxon>
        <taxon>Bacillales</taxon>
        <taxon>Bacillaceae</taxon>
        <taxon>Mesobacillus</taxon>
    </lineage>
</organism>
<dbReference type="Proteomes" id="UP000018949">
    <property type="component" value="Unassembled WGS sequence"/>
</dbReference>
<protein>
    <recommendedName>
        <fullName evidence="1">HTH cro/C1-type domain-containing protein</fullName>
    </recommendedName>
</protein>
<evidence type="ECO:0000313" key="3">
    <source>
        <dbReference type="Proteomes" id="UP000018949"/>
    </source>
</evidence>
<accession>W4RTD2</accession>
<evidence type="ECO:0000313" key="2">
    <source>
        <dbReference type="EMBL" id="GAE47123.1"/>
    </source>
</evidence>
<dbReference type="PROSITE" id="PS50943">
    <property type="entry name" value="HTH_CROC1"/>
    <property type="match status" value="1"/>
</dbReference>
<dbReference type="Gene3D" id="1.10.260.40">
    <property type="entry name" value="lambda repressor-like DNA-binding domains"/>
    <property type="match status" value="1"/>
</dbReference>
<reference evidence="2 3" key="1">
    <citation type="submission" date="2013-12" db="EMBL/GenBank/DDBJ databases">
        <title>NBRP : Genome information of microbial organism related human and environment.</title>
        <authorList>
            <person name="Hattori M."/>
            <person name="Oshima K."/>
            <person name="Inaba H."/>
            <person name="Suda W."/>
            <person name="Sakamoto M."/>
            <person name="Iino T."/>
            <person name="Kitahara M."/>
            <person name="Oshida Y."/>
            <person name="Iida T."/>
            <person name="Kudo T."/>
            <person name="Itoh T."/>
            <person name="Ahmed I."/>
            <person name="Ohkuma M."/>
        </authorList>
    </citation>
    <scope>NUCLEOTIDE SEQUENCE [LARGE SCALE GENOMIC DNA]</scope>
    <source>
        <strain evidence="2 3">JCM 21738</strain>
    </source>
</reference>
<keyword evidence="3" id="KW-1185">Reference proteome</keyword>
<sequence>MNVKQKLGKTIKRLRTEQQLTQEDLAFISGLSLQTISDIENAKYDPLPLLFVK</sequence>
<dbReference type="RefSeq" id="WP_023625925.1">
    <property type="nucleotide sequence ID" value="NZ_BAUW01000064.1"/>
</dbReference>
<dbReference type="AlphaFoldDB" id="W4RTD2"/>